<dbReference type="GO" id="GO:0035312">
    <property type="term" value="F:5'-3' DNA exonuclease activity"/>
    <property type="evidence" value="ECO:0007669"/>
    <property type="project" value="TreeGrafter"/>
</dbReference>
<dbReference type="GO" id="GO:0036297">
    <property type="term" value="P:interstrand cross-link repair"/>
    <property type="evidence" value="ECO:0007669"/>
    <property type="project" value="TreeGrafter"/>
</dbReference>
<reference evidence="5 6" key="1">
    <citation type="submission" date="2020-04" db="EMBL/GenBank/DDBJ databases">
        <authorList>
            <person name="Wallbank WR R."/>
            <person name="Pardo Diaz C."/>
            <person name="Kozak K."/>
            <person name="Martin S."/>
            <person name="Jiggins C."/>
            <person name="Moest M."/>
            <person name="Warren A I."/>
            <person name="Byers J.R.P. K."/>
            <person name="Montejo-Kovacevich G."/>
            <person name="Yen C E."/>
        </authorList>
    </citation>
    <scope>NUCLEOTIDE SEQUENCE [LARGE SCALE GENOMIC DNA]</scope>
</reference>
<dbReference type="PANTHER" id="PTHR23240:SF8">
    <property type="entry name" value="PROTEIN ARTEMIS"/>
    <property type="match status" value="1"/>
</dbReference>
<dbReference type="SMART" id="SM00849">
    <property type="entry name" value="Lactamase_B"/>
    <property type="match status" value="1"/>
</dbReference>
<keyword evidence="3" id="KW-0269">Exonuclease</keyword>
<dbReference type="GO" id="GO:0031123">
    <property type="term" value="P:RNA 3'-end processing"/>
    <property type="evidence" value="ECO:0007669"/>
    <property type="project" value="UniProtKB-ARBA"/>
</dbReference>
<evidence type="ECO:0000259" key="4">
    <source>
        <dbReference type="SMART" id="SM00849"/>
    </source>
</evidence>
<evidence type="ECO:0000256" key="3">
    <source>
        <dbReference type="ARBA" id="ARBA00022839"/>
    </source>
</evidence>
<dbReference type="Gene3D" id="3.30.60.30">
    <property type="match status" value="1"/>
</dbReference>
<keyword evidence="2" id="KW-0378">Hydrolase</keyword>
<comment type="caution">
    <text evidence="5">The sequence shown here is derived from an EMBL/GenBank/DDBJ whole genome shotgun (WGS) entry which is preliminary data.</text>
</comment>
<keyword evidence="6" id="KW-1185">Reference proteome</keyword>
<dbReference type="AlphaFoldDB" id="A0A8S1A4H0"/>
<organism evidence="5 6">
    <name type="scientific">Arctia plantaginis</name>
    <name type="common">Wood tiger moth</name>
    <name type="synonym">Phalaena plantaginis</name>
    <dbReference type="NCBI Taxonomy" id="874455"/>
    <lineage>
        <taxon>Eukaryota</taxon>
        <taxon>Metazoa</taxon>
        <taxon>Ecdysozoa</taxon>
        <taxon>Arthropoda</taxon>
        <taxon>Hexapoda</taxon>
        <taxon>Insecta</taxon>
        <taxon>Pterygota</taxon>
        <taxon>Neoptera</taxon>
        <taxon>Endopterygota</taxon>
        <taxon>Lepidoptera</taxon>
        <taxon>Glossata</taxon>
        <taxon>Ditrysia</taxon>
        <taxon>Noctuoidea</taxon>
        <taxon>Erebidae</taxon>
        <taxon>Arctiinae</taxon>
        <taxon>Arctia</taxon>
    </lineage>
</organism>
<proteinExistence type="predicted"/>
<evidence type="ECO:0000313" key="5">
    <source>
        <dbReference type="EMBL" id="CAB3240895.1"/>
    </source>
</evidence>
<keyword evidence="1" id="KW-0540">Nuclease</keyword>
<dbReference type="InterPro" id="IPR036866">
    <property type="entry name" value="RibonucZ/Hydroxyglut_hydro"/>
</dbReference>
<evidence type="ECO:0000256" key="2">
    <source>
        <dbReference type="ARBA" id="ARBA00022801"/>
    </source>
</evidence>
<accession>A0A8S1A4H0</accession>
<evidence type="ECO:0000256" key="1">
    <source>
        <dbReference type="ARBA" id="ARBA00022722"/>
    </source>
</evidence>
<protein>
    <recommendedName>
        <fullName evidence="4">Metallo-beta-lactamase domain-containing protein</fullName>
    </recommendedName>
</protein>
<gene>
    <name evidence="5" type="ORF">APLA_LOCUS8394</name>
</gene>
<dbReference type="GO" id="GO:0000723">
    <property type="term" value="P:telomere maintenance"/>
    <property type="evidence" value="ECO:0007669"/>
    <property type="project" value="TreeGrafter"/>
</dbReference>
<dbReference type="PANTHER" id="PTHR23240">
    <property type="entry name" value="DNA CROSS-LINK REPAIR PROTEIN PSO2/SNM1-RELATED"/>
    <property type="match status" value="1"/>
</dbReference>
<sequence>MKSAFSGYIPEIPFILVDNFENKQKCAYFLSHFHGDHIFGLNSKDFPAKLKKNKGIIYASAVTVAIVKNEVPELSPYLKILDLGRNTVTITEDDEEIYLNVTTLPAGHSLGSVMFLFNYKETILYTGDFRITQNTVASYTHLHKNGEPIHLDSLYVDTTFQDVPSFPKRSEVVRNVAEQVRDWLNMSIKHRVVLITSACYGYECVCNEVYSTTGIKTYINAVKWKVFRVSWNMFRSEMFRVVIFFTLLCIAMCQNSTDEGNVSAKGSVTTRITYPPHIQKQFKKIIFKPKLPYGPGDRQRASFHPAWMDYCDPYHCNDNFKTACGLNRKNMKFRYFQSGCHLILNNMCATFRGALKYDMVELKFCRVYIMFLRMSCPTECSEEVVNPVCAYSTTRGHVVLFINKCSLEAANCRNTTTQEYEMVNLRLCEKLLLQEKSKLTSVNNDVADFPYNE</sequence>
<dbReference type="GO" id="GO:0006303">
    <property type="term" value="P:double-strand break repair via nonhomologous end joining"/>
    <property type="evidence" value="ECO:0007669"/>
    <property type="project" value="TreeGrafter"/>
</dbReference>
<dbReference type="Gene3D" id="3.60.15.10">
    <property type="entry name" value="Ribonuclease Z/Hydroxyacylglutathione hydrolase-like"/>
    <property type="match status" value="1"/>
</dbReference>
<evidence type="ECO:0000313" key="6">
    <source>
        <dbReference type="Proteomes" id="UP000494106"/>
    </source>
</evidence>
<dbReference type="InterPro" id="IPR001279">
    <property type="entry name" value="Metallo-B-lactamas"/>
</dbReference>
<dbReference type="SUPFAM" id="SSF56281">
    <property type="entry name" value="Metallo-hydrolase/oxidoreductase"/>
    <property type="match status" value="1"/>
</dbReference>
<dbReference type="GO" id="GO:0003684">
    <property type="term" value="F:damaged DNA binding"/>
    <property type="evidence" value="ECO:0007669"/>
    <property type="project" value="TreeGrafter"/>
</dbReference>
<feature type="domain" description="Metallo-beta-lactamase" evidence="4">
    <location>
        <begin position="3"/>
        <end position="190"/>
    </location>
</feature>
<dbReference type="OrthoDB" id="262529at2759"/>
<dbReference type="EMBL" id="CADEBC010000507">
    <property type="protein sequence ID" value="CAB3240895.1"/>
    <property type="molecule type" value="Genomic_DNA"/>
</dbReference>
<dbReference type="Proteomes" id="UP000494106">
    <property type="component" value="Unassembled WGS sequence"/>
</dbReference>
<name>A0A8S1A4H0_ARCPL</name>